<dbReference type="InterPro" id="IPR008656">
    <property type="entry name" value="Inositol_tetrakis-P_1-kinase"/>
</dbReference>
<dbReference type="OrthoDB" id="25308at2759"/>
<evidence type="ECO:0000256" key="3">
    <source>
        <dbReference type="ARBA" id="ARBA00011245"/>
    </source>
</evidence>
<dbReference type="GO" id="GO:0052725">
    <property type="term" value="F:inositol-1,3,4-trisphosphate 6-kinase activity"/>
    <property type="evidence" value="ECO:0007669"/>
    <property type="project" value="InterPro"/>
</dbReference>
<sequence>MGGVRGILLDSSVLLSPSAAGNGDVNGDTRPSANFLLSKLRYSKIPFGISHAPGLPSPKEHLLQEMARTYSCTIHCFSLEDDISSEVARIWEGKEGTLIHVVSGRGADVCHKESGSGWLKVTVGFADEKTCNNPEYDVAAGTSNIFIQKLEELPLLICNLNKKAMLKEALIVGYVMKPSREEDFAKRGAFPLRPTQNGLMFLPLNYELPISSQLELVDAVLHKATDEILSVEMGSHSEFSEKVTFTRNLQELQRYIKCQPDCCVIDPFSNIFPILDRLTIQQILIGLETLKTQGRSKIRAPHFLKVDSFHEPYLEQRLAEAKLSLPNIVKPQVACGVSDAHSMAIVFKVDHYKDLNVPLPAVVQEYVDHSSLIYKFYALGGNVFYAVKKSIPNAETLMKLFSDKGTKPLHFDSLKSLPVATEQLNADNHQIDVELVKDAAHWLRGKLDLTIFGFDVVVQEGTGDHVIVDVNYLPSFKEVPDDVALPAFWDSLKEKIVSEKSKRARQTS</sequence>
<dbReference type="AlphaFoldDB" id="A0A830BCJ8"/>
<accession>A0A830BCJ8</accession>
<keyword evidence="8 12" id="KW-0418">Kinase</keyword>
<evidence type="ECO:0000256" key="1">
    <source>
        <dbReference type="ARBA" id="ARBA00001946"/>
    </source>
</evidence>
<keyword evidence="7" id="KW-0547">Nucleotide-binding</keyword>
<dbReference type="PANTHER" id="PTHR14217">
    <property type="entry name" value="INOSITOL-TETRAKISPHOSPHATE 1-KINASE"/>
    <property type="match status" value="1"/>
</dbReference>
<evidence type="ECO:0000256" key="10">
    <source>
        <dbReference type="ARBA" id="ARBA00022842"/>
    </source>
</evidence>
<feature type="domain" description="Inositol 1,3,4-trisphosphate 5/6-kinase ATP-grasp" evidence="11">
    <location>
        <begin position="296"/>
        <end position="481"/>
    </location>
</feature>
<evidence type="ECO:0000259" key="11">
    <source>
        <dbReference type="Pfam" id="PF05770"/>
    </source>
</evidence>
<comment type="similarity">
    <text evidence="2">Belongs to the ITPK1 family.</text>
</comment>
<evidence type="ECO:0000256" key="5">
    <source>
        <dbReference type="ARBA" id="ARBA00022679"/>
    </source>
</evidence>
<dbReference type="GO" id="GO:0005737">
    <property type="term" value="C:cytoplasm"/>
    <property type="evidence" value="ECO:0007669"/>
    <property type="project" value="TreeGrafter"/>
</dbReference>
<gene>
    <name evidence="12" type="ORF">PHJA_000424900</name>
</gene>
<name>A0A830BCJ8_9LAMI</name>
<keyword evidence="13" id="KW-1185">Reference proteome</keyword>
<comment type="caution">
    <text evidence="12">The sequence shown here is derived from an EMBL/GenBank/DDBJ whole genome shotgun (WGS) entry which is preliminary data.</text>
</comment>
<dbReference type="GO" id="GO:0052726">
    <property type="term" value="F:inositol-1,3,4-trisphosphate 5-kinase activity"/>
    <property type="evidence" value="ECO:0007669"/>
    <property type="project" value="InterPro"/>
</dbReference>
<dbReference type="PANTHER" id="PTHR14217:SF1">
    <property type="entry name" value="INOSITOL-TETRAKISPHOSPHATE 1-KINASE"/>
    <property type="match status" value="1"/>
</dbReference>
<dbReference type="GO" id="GO:0047325">
    <property type="term" value="F:inositol-3,4,5,6-tetrakisphosphate 1-kinase activity"/>
    <property type="evidence" value="ECO:0007669"/>
    <property type="project" value="InterPro"/>
</dbReference>
<evidence type="ECO:0000256" key="6">
    <source>
        <dbReference type="ARBA" id="ARBA00022723"/>
    </source>
</evidence>
<dbReference type="EMBL" id="BMAC01000053">
    <property type="protein sequence ID" value="GFP82818.1"/>
    <property type="molecule type" value="Genomic_DNA"/>
</dbReference>
<evidence type="ECO:0000313" key="12">
    <source>
        <dbReference type="EMBL" id="GFP82818.1"/>
    </source>
</evidence>
<dbReference type="FunFam" id="3.30.470.20:FF:000047">
    <property type="entry name" value="Inositol-tetrakisphosphate 1-kinase 4"/>
    <property type="match status" value="1"/>
</dbReference>
<organism evidence="12 13">
    <name type="scientific">Phtheirospermum japonicum</name>
    <dbReference type="NCBI Taxonomy" id="374723"/>
    <lineage>
        <taxon>Eukaryota</taxon>
        <taxon>Viridiplantae</taxon>
        <taxon>Streptophyta</taxon>
        <taxon>Embryophyta</taxon>
        <taxon>Tracheophyta</taxon>
        <taxon>Spermatophyta</taxon>
        <taxon>Magnoliopsida</taxon>
        <taxon>eudicotyledons</taxon>
        <taxon>Gunneridae</taxon>
        <taxon>Pentapetalae</taxon>
        <taxon>asterids</taxon>
        <taxon>lamiids</taxon>
        <taxon>Lamiales</taxon>
        <taxon>Orobanchaceae</taxon>
        <taxon>Orobanchaceae incertae sedis</taxon>
        <taxon>Phtheirospermum</taxon>
    </lineage>
</organism>
<reference evidence="12" key="1">
    <citation type="submission" date="2020-07" db="EMBL/GenBank/DDBJ databases">
        <title>Ethylene signaling mediates host invasion by parasitic plants.</title>
        <authorList>
            <person name="Yoshida S."/>
        </authorList>
    </citation>
    <scope>NUCLEOTIDE SEQUENCE</scope>
    <source>
        <strain evidence="12">Okayama</strain>
    </source>
</reference>
<keyword evidence="10" id="KW-0460">Magnesium</keyword>
<dbReference type="GO" id="GO:0005524">
    <property type="term" value="F:ATP binding"/>
    <property type="evidence" value="ECO:0007669"/>
    <property type="project" value="UniProtKB-KW"/>
</dbReference>
<protein>
    <recommendedName>
        <fullName evidence="4">inositol-1,3,4-trisphosphate 5/6-kinase</fullName>
        <ecNumber evidence="4">2.7.1.159</ecNumber>
    </recommendedName>
</protein>
<evidence type="ECO:0000256" key="9">
    <source>
        <dbReference type="ARBA" id="ARBA00022840"/>
    </source>
</evidence>
<keyword evidence="5" id="KW-0808">Transferase</keyword>
<proteinExistence type="inferred from homology"/>
<dbReference type="GO" id="GO:0000287">
    <property type="term" value="F:magnesium ion binding"/>
    <property type="evidence" value="ECO:0007669"/>
    <property type="project" value="InterPro"/>
</dbReference>
<comment type="subunit">
    <text evidence="3">Monomer.</text>
</comment>
<dbReference type="InterPro" id="IPR040464">
    <property type="entry name" value="InsP(3)kin_ATP-grasp"/>
</dbReference>
<evidence type="ECO:0000256" key="4">
    <source>
        <dbReference type="ARBA" id="ARBA00012017"/>
    </source>
</evidence>
<evidence type="ECO:0000256" key="7">
    <source>
        <dbReference type="ARBA" id="ARBA00022741"/>
    </source>
</evidence>
<keyword evidence="9" id="KW-0067">ATP-binding</keyword>
<evidence type="ECO:0000313" key="13">
    <source>
        <dbReference type="Proteomes" id="UP000653305"/>
    </source>
</evidence>
<evidence type="ECO:0000256" key="2">
    <source>
        <dbReference type="ARBA" id="ARBA00009601"/>
    </source>
</evidence>
<dbReference type="Proteomes" id="UP000653305">
    <property type="component" value="Unassembled WGS sequence"/>
</dbReference>
<dbReference type="PIRSF" id="PIRSF038163">
    <property type="entry name" value="ITPK_uncN"/>
    <property type="match status" value="1"/>
</dbReference>
<dbReference type="Pfam" id="PF05770">
    <property type="entry name" value="Ins134_P3_kin"/>
    <property type="match status" value="1"/>
</dbReference>
<dbReference type="GO" id="GO:0032957">
    <property type="term" value="P:inositol trisphosphate metabolic process"/>
    <property type="evidence" value="ECO:0007669"/>
    <property type="project" value="InterPro"/>
</dbReference>
<dbReference type="Gene3D" id="3.30.470.20">
    <property type="entry name" value="ATP-grasp fold, B domain"/>
    <property type="match status" value="1"/>
</dbReference>
<dbReference type="EC" id="2.7.1.159" evidence="4"/>
<comment type="cofactor">
    <cofactor evidence="1">
        <name>Mg(2+)</name>
        <dbReference type="ChEBI" id="CHEBI:18420"/>
    </cofactor>
</comment>
<keyword evidence="6" id="KW-0479">Metal-binding</keyword>
<evidence type="ECO:0000256" key="8">
    <source>
        <dbReference type="ARBA" id="ARBA00022777"/>
    </source>
</evidence>